<gene>
    <name evidence="2" type="ORF">SEVIR_6G221300v2</name>
</gene>
<dbReference type="EMBL" id="CM016557">
    <property type="protein sequence ID" value="TKW11253.1"/>
    <property type="molecule type" value="Genomic_DNA"/>
</dbReference>
<protein>
    <submittedName>
        <fullName evidence="2">Uncharacterized protein</fullName>
    </submittedName>
</protein>
<dbReference type="AlphaFoldDB" id="A0A4U6UBA9"/>
<organism evidence="2 3">
    <name type="scientific">Setaria viridis</name>
    <name type="common">Green bristlegrass</name>
    <name type="synonym">Setaria italica subsp. viridis</name>
    <dbReference type="NCBI Taxonomy" id="4556"/>
    <lineage>
        <taxon>Eukaryota</taxon>
        <taxon>Viridiplantae</taxon>
        <taxon>Streptophyta</taxon>
        <taxon>Embryophyta</taxon>
        <taxon>Tracheophyta</taxon>
        <taxon>Spermatophyta</taxon>
        <taxon>Magnoliopsida</taxon>
        <taxon>Liliopsida</taxon>
        <taxon>Poales</taxon>
        <taxon>Poaceae</taxon>
        <taxon>PACMAD clade</taxon>
        <taxon>Panicoideae</taxon>
        <taxon>Panicodae</taxon>
        <taxon>Paniceae</taxon>
        <taxon>Cenchrinae</taxon>
        <taxon>Setaria</taxon>
    </lineage>
</organism>
<dbReference type="Proteomes" id="UP000298652">
    <property type="component" value="Chromosome 6"/>
</dbReference>
<evidence type="ECO:0000313" key="2">
    <source>
        <dbReference type="EMBL" id="TKW11253.1"/>
    </source>
</evidence>
<proteinExistence type="predicted"/>
<reference evidence="2" key="1">
    <citation type="submission" date="2019-03" db="EMBL/GenBank/DDBJ databases">
        <title>WGS assembly of Setaria viridis.</title>
        <authorList>
            <person name="Huang P."/>
            <person name="Jenkins J."/>
            <person name="Grimwood J."/>
            <person name="Barry K."/>
            <person name="Healey A."/>
            <person name="Mamidi S."/>
            <person name="Sreedasyam A."/>
            <person name="Shu S."/>
            <person name="Feldman M."/>
            <person name="Wu J."/>
            <person name="Yu Y."/>
            <person name="Chen C."/>
            <person name="Johnson J."/>
            <person name="Rokhsar D."/>
            <person name="Baxter I."/>
            <person name="Schmutz J."/>
            <person name="Brutnell T."/>
            <person name="Kellogg E."/>
        </authorList>
    </citation>
    <scope>NUCLEOTIDE SEQUENCE [LARGE SCALE GENOMIC DNA]</scope>
</reference>
<feature type="compositionally biased region" description="Basic and acidic residues" evidence="1">
    <location>
        <begin position="117"/>
        <end position="133"/>
    </location>
</feature>
<sequence length="224" mass="25465">MLPFSFFYSFLSSAHVALFFFESRCPFLSFFPIFLDHVALFSSHKKRRSLSQRIVRRIHYTLYLRLQNILHMKISRSAHTPTAELGRRFLERAAPSPSRFLTSHFFSRNKIFLTSHERAPREQRTHAGDDASHLEPSQARPNFLIGPVPFLFPWGRRLRPKNQAVLCSAVSASRPAARRAGTQRQALAIAVLQLQSVPASWPPLAASDSPLRLGCPLMTEITIA</sequence>
<feature type="region of interest" description="Disordered" evidence="1">
    <location>
        <begin position="117"/>
        <end position="139"/>
    </location>
</feature>
<dbReference type="Gramene" id="TKW11253">
    <property type="protein sequence ID" value="TKW11253"/>
    <property type="gene ID" value="SEVIR_6G221300v2"/>
</dbReference>
<keyword evidence="3" id="KW-1185">Reference proteome</keyword>
<evidence type="ECO:0000256" key="1">
    <source>
        <dbReference type="SAM" id="MobiDB-lite"/>
    </source>
</evidence>
<accession>A0A4U6UBA9</accession>
<name>A0A4U6UBA9_SETVI</name>
<evidence type="ECO:0000313" key="3">
    <source>
        <dbReference type="Proteomes" id="UP000298652"/>
    </source>
</evidence>